<proteinExistence type="predicted"/>
<evidence type="ECO:0000256" key="1">
    <source>
        <dbReference type="SAM" id="MobiDB-lite"/>
    </source>
</evidence>
<dbReference type="Gramene" id="OIT20173">
    <property type="protein sequence ID" value="OIT20173"/>
    <property type="gene ID" value="A4A49_45952"/>
</dbReference>
<sequence length="171" mass="18560">ETIELVVSQSATDESEVSPNDVVGKVLGKEHSGRVRCLGLGAIPSKVFRQTRRRFGGINSSSCDNGSCSSKCEEKYNQIVNAHNQSQEKYNQIVNAHNQSQENYAQMMTAHLQMMNAFKTYMIMKEGTMPEQFAGIFVSPPPAAPSDAASGSISPMGVRGSSSDSNLNENH</sequence>
<feature type="non-terminal residue" evidence="2">
    <location>
        <position position="1"/>
    </location>
</feature>
<evidence type="ECO:0000313" key="3">
    <source>
        <dbReference type="Proteomes" id="UP000187609"/>
    </source>
</evidence>
<keyword evidence="3" id="KW-1185">Reference proteome</keyword>
<feature type="region of interest" description="Disordered" evidence="1">
    <location>
        <begin position="140"/>
        <end position="171"/>
    </location>
</feature>
<feature type="compositionally biased region" description="Polar residues" evidence="1">
    <location>
        <begin position="160"/>
        <end position="171"/>
    </location>
</feature>
<organism evidence="2 3">
    <name type="scientific">Nicotiana attenuata</name>
    <name type="common">Coyote tobacco</name>
    <dbReference type="NCBI Taxonomy" id="49451"/>
    <lineage>
        <taxon>Eukaryota</taxon>
        <taxon>Viridiplantae</taxon>
        <taxon>Streptophyta</taxon>
        <taxon>Embryophyta</taxon>
        <taxon>Tracheophyta</taxon>
        <taxon>Spermatophyta</taxon>
        <taxon>Magnoliopsida</taxon>
        <taxon>eudicotyledons</taxon>
        <taxon>Gunneridae</taxon>
        <taxon>Pentapetalae</taxon>
        <taxon>asterids</taxon>
        <taxon>lamiids</taxon>
        <taxon>Solanales</taxon>
        <taxon>Solanaceae</taxon>
        <taxon>Nicotianoideae</taxon>
        <taxon>Nicotianeae</taxon>
        <taxon>Nicotiana</taxon>
    </lineage>
</organism>
<dbReference type="Proteomes" id="UP000187609">
    <property type="component" value="Unassembled WGS sequence"/>
</dbReference>
<dbReference type="SMR" id="A0A1J6JQX7"/>
<feature type="compositionally biased region" description="Low complexity" evidence="1">
    <location>
        <begin position="145"/>
        <end position="155"/>
    </location>
</feature>
<dbReference type="EMBL" id="MJEQ01005650">
    <property type="protein sequence ID" value="OIT20173.1"/>
    <property type="molecule type" value="Genomic_DNA"/>
</dbReference>
<dbReference type="AlphaFoldDB" id="A0A1J6JQX7"/>
<name>A0A1J6JQX7_NICAT</name>
<reference evidence="2" key="1">
    <citation type="submission" date="2016-11" db="EMBL/GenBank/DDBJ databases">
        <title>The genome of Nicotiana attenuata.</title>
        <authorList>
            <person name="Xu S."/>
            <person name="Brockmoeller T."/>
            <person name="Gaquerel E."/>
            <person name="Navarro A."/>
            <person name="Kuhl H."/>
            <person name="Gase K."/>
            <person name="Ling Z."/>
            <person name="Zhou W."/>
            <person name="Kreitzer C."/>
            <person name="Stanke M."/>
            <person name="Tang H."/>
            <person name="Lyons E."/>
            <person name="Pandey P."/>
            <person name="Pandey S.P."/>
            <person name="Timmermann B."/>
            <person name="Baldwin I.T."/>
        </authorList>
    </citation>
    <scope>NUCLEOTIDE SEQUENCE [LARGE SCALE GENOMIC DNA]</scope>
    <source>
        <strain evidence="2">UT</strain>
    </source>
</reference>
<gene>
    <name evidence="2" type="ORF">A4A49_45952</name>
</gene>
<evidence type="ECO:0000313" key="2">
    <source>
        <dbReference type="EMBL" id="OIT20173.1"/>
    </source>
</evidence>
<accession>A0A1J6JQX7</accession>
<protein>
    <submittedName>
        <fullName evidence="2">Uncharacterized protein</fullName>
    </submittedName>
</protein>
<comment type="caution">
    <text evidence="2">The sequence shown here is derived from an EMBL/GenBank/DDBJ whole genome shotgun (WGS) entry which is preliminary data.</text>
</comment>